<accession>A0ABR2IWX2</accession>
<protein>
    <submittedName>
        <fullName evidence="1">Uncharacterized protein</fullName>
    </submittedName>
</protein>
<dbReference type="Proteomes" id="UP001390339">
    <property type="component" value="Unassembled WGS sequence"/>
</dbReference>
<sequence>MVMQKMSSLFRTIVFHSPPDPDLVVVRVHTCRLSDLVLLVQFEHRSGMLILGSKGAMSTSACSVMVLHTILMKGDDPGTSPSTCIIPFVAVSQCSILPF</sequence>
<evidence type="ECO:0000313" key="2">
    <source>
        <dbReference type="Proteomes" id="UP001390339"/>
    </source>
</evidence>
<keyword evidence="2" id="KW-1185">Reference proteome</keyword>
<name>A0ABR2IWX2_9PEZI</name>
<proteinExistence type="predicted"/>
<dbReference type="EMBL" id="JAPCWZ010000004">
    <property type="protein sequence ID" value="KAK8869290.1"/>
    <property type="molecule type" value="Genomic_DNA"/>
</dbReference>
<organism evidence="1 2">
    <name type="scientific">Apiospora arundinis</name>
    <dbReference type="NCBI Taxonomy" id="335852"/>
    <lineage>
        <taxon>Eukaryota</taxon>
        <taxon>Fungi</taxon>
        <taxon>Dikarya</taxon>
        <taxon>Ascomycota</taxon>
        <taxon>Pezizomycotina</taxon>
        <taxon>Sordariomycetes</taxon>
        <taxon>Xylariomycetidae</taxon>
        <taxon>Amphisphaeriales</taxon>
        <taxon>Apiosporaceae</taxon>
        <taxon>Apiospora</taxon>
    </lineage>
</organism>
<reference evidence="1 2" key="1">
    <citation type="journal article" date="2024" name="IMA Fungus">
        <title>Apiospora arundinis, a panoply of carbohydrate-active enzymes and secondary metabolites.</title>
        <authorList>
            <person name="Sorensen T."/>
            <person name="Petersen C."/>
            <person name="Muurmann A.T."/>
            <person name="Christiansen J.V."/>
            <person name="Brundto M.L."/>
            <person name="Overgaard C.K."/>
            <person name="Boysen A.T."/>
            <person name="Wollenberg R.D."/>
            <person name="Larsen T.O."/>
            <person name="Sorensen J.L."/>
            <person name="Nielsen K.L."/>
            <person name="Sondergaard T.E."/>
        </authorList>
    </citation>
    <scope>NUCLEOTIDE SEQUENCE [LARGE SCALE GENOMIC DNA]</scope>
    <source>
        <strain evidence="1 2">AAU 773</strain>
    </source>
</reference>
<comment type="caution">
    <text evidence="1">The sequence shown here is derived from an EMBL/GenBank/DDBJ whole genome shotgun (WGS) entry which is preliminary data.</text>
</comment>
<evidence type="ECO:0000313" key="1">
    <source>
        <dbReference type="EMBL" id="KAK8869290.1"/>
    </source>
</evidence>
<gene>
    <name evidence="1" type="ORF">PGQ11_007868</name>
</gene>